<name>E8X3D5_GRATM</name>
<dbReference type="PaxDb" id="1198114-AciX9_3430"/>
<proteinExistence type="predicted"/>
<dbReference type="HOGENOM" id="CLU_3200396_0_0_0"/>
<dbReference type="AlphaFoldDB" id="E8X3D5"/>
<dbReference type="KEGG" id="acm:AciX9_3430"/>
<accession>E8X3D5</accession>
<keyword evidence="2" id="KW-1185">Reference proteome</keyword>
<sequence length="45" mass="5386">MVVGTFLLWRYFELLFHRFTLVPAIQNETFFVRKAIWTALEPNLG</sequence>
<dbReference type="Proteomes" id="UP000000343">
    <property type="component" value="Chromosome"/>
</dbReference>
<organism evidence="2">
    <name type="scientific">Granulicella tundricola (strain ATCC BAA-1859 / DSM 23138 / MP5ACTX9)</name>
    <dbReference type="NCBI Taxonomy" id="1198114"/>
    <lineage>
        <taxon>Bacteria</taxon>
        <taxon>Pseudomonadati</taxon>
        <taxon>Acidobacteriota</taxon>
        <taxon>Terriglobia</taxon>
        <taxon>Terriglobales</taxon>
        <taxon>Acidobacteriaceae</taxon>
        <taxon>Granulicella</taxon>
    </lineage>
</organism>
<reference evidence="2" key="1">
    <citation type="submission" date="2011-01" db="EMBL/GenBank/DDBJ databases">
        <title>Complete sequence of chromosome of Acidobacterium sp. MP5ACTX9.</title>
        <authorList>
            <consortium name="US DOE Joint Genome Institute"/>
            <person name="Lucas S."/>
            <person name="Copeland A."/>
            <person name="Lapidus A."/>
            <person name="Cheng J.-F."/>
            <person name="Goodwin L."/>
            <person name="Pitluck S."/>
            <person name="Teshima H."/>
            <person name="Detter J.C."/>
            <person name="Han C."/>
            <person name="Tapia R."/>
            <person name="Land M."/>
            <person name="Hauser L."/>
            <person name="Kyrpides N."/>
            <person name="Ivanova N."/>
            <person name="Ovchinnikova G."/>
            <person name="Pagani I."/>
            <person name="Rawat S.R."/>
            <person name="Mannisto M."/>
            <person name="Haggblom M.M."/>
            <person name="Woyke T."/>
        </authorList>
    </citation>
    <scope>NUCLEOTIDE SEQUENCE [LARGE SCALE GENOMIC DNA]</scope>
    <source>
        <strain evidence="2">MP5ACTX9</strain>
    </source>
</reference>
<gene>
    <name evidence="1" type="ordered locus">AciX9_3430</name>
</gene>
<evidence type="ECO:0000313" key="1">
    <source>
        <dbReference type="EMBL" id="ADW70436.1"/>
    </source>
</evidence>
<dbReference type="EMBL" id="CP002480">
    <property type="protein sequence ID" value="ADW70436.1"/>
    <property type="molecule type" value="Genomic_DNA"/>
</dbReference>
<protein>
    <submittedName>
        <fullName evidence="1">Uncharacterized protein</fullName>
    </submittedName>
</protein>
<evidence type="ECO:0000313" key="2">
    <source>
        <dbReference type="Proteomes" id="UP000000343"/>
    </source>
</evidence>
<dbReference type="STRING" id="1198114.AciX9_3430"/>